<feature type="chain" id="PRO_5003630763" evidence="2">
    <location>
        <begin position="19"/>
        <end position="250"/>
    </location>
</feature>
<sequence>MRFTLILACLLVTTLTYAQDNIMLRSGEEIPAKVLEVNQSELKYRKTANPDGPIYTAPLRDVFLIKYANGTKDVFGNPPATRPADATAPEAGLDKLRYNSRWFNRHFEDGLGRRLSMRDAEEAFQRQPDALTAFDRGRSLRTWSAITGGTGVALIGVGAGLALSDRHGPIGRDHTVFNPGRDNNGRRNTHIGAAVAGSGVLLGVASLWLSHRASVQFRRAADRYSIRPVSTLRIAPASKEPGLGLLLTLN</sequence>
<keyword evidence="4" id="KW-1185">Reference proteome</keyword>
<feature type="transmembrane region" description="Helical" evidence="1">
    <location>
        <begin position="191"/>
        <end position="209"/>
    </location>
</feature>
<keyword evidence="1" id="KW-1133">Transmembrane helix</keyword>
<dbReference type="AlphaFoldDB" id="I0KGZ2"/>
<dbReference type="eggNOG" id="ENOG5033BBD">
    <property type="taxonomic scope" value="Bacteria"/>
</dbReference>
<keyword evidence="1" id="KW-0472">Membrane</keyword>
<evidence type="ECO:0000313" key="3">
    <source>
        <dbReference type="EMBL" id="CCH03395.1"/>
    </source>
</evidence>
<keyword evidence="2" id="KW-0732">Signal</keyword>
<dbReference type="STRING" id="1166018.FAES_5396"/>
<reference evidence="3 4" key="1">
    <citation type="journal article" date="2012" name="J. Bacteriol.">
        <title>Genome Sequence of Fibrella aestuarina BUZ 2T, a Filamentous Marine Bacterium.</title>
        <authorList>
            <person name="Filippini M."/>
            <person name="Qi W."/>
            <person name="Blom J."/>
            <person name="Goesmann A."/>
            <person name="Smits T.H."/>
            <person name="Bagheri H.C."/>
        </authorList>
    </citation>
    <scope>NUCLEOTIDE SEQUENCE [LARGE SCALE GENOMIC DNA]</scope>
    <source>
        <strain evidence="4">BUZ 2T</strain>
    </source>
</reference>
<accession>I0KGZ2</accession>
<dbReference type="EMBL" id="HE796683">
    <property type="protein sequence ID" value="CCH03395.1"/>
    <property type="molecule type" value="Genomic_DNA"/>
</dbReference>
<evidence type="ECO:0000256" key="1">
    <source>
        <dbReference type="SAM" id="Phobius"/>
    </source>
</evidence>
<proteinExistence type="predicted"/>
<gene>
    <name evidence="3" type="ORF">FAES_5396</name>
</gene>
<dbReference type="RefSeq" id="WP_015334492.1">
    <property type="nucleotide sequence ID" value="NC_020054.1"/>
</dbReference>
<dbReference type="KEGG" id="fae:FAES_5396"/>
<feature type="signal peptide" evidence="2">
    <location>
        <begin position="1"/>
        <end position="18"/>
    </location>
</feature>
<evidence type="ECO:0000256" key="2">
    <source>
        <dbReference type="SAM" id="SignalP"/>
    </source>
</evidence>
<dbReference type="OrthoDB" id="1427164at2"/>
<evidence type="ECO:0000313" key="4">
    <source>
        <dbReference type="Proteomes" id="UP000011058"/>
    </source>
</evidence>
<organism evidence="3 4">
    <name type="scientific">Fibrella aestuarina BUZ 2</name>
    <dbReference type="NCBI Taxonomy" id="1166018"/>
    <lineage>
        <taxon>Bacteria</taxon>
        <taxon>Pseudomonadati</taxon>
        <taxon>Bacteroidota</taxon>
        <taxon>Cytophagia</taxon>
        <taxon>Cytophagales</taxon>
        <taxon>Spirosomataceae</taxon>
        <taxon>Fibrella</taxon>
    </lineage>
</organism>
<protein>
    <submittedName>
        <fullName evidence="3">Uncharacterized protein</fullName>
    </submittedName>
</protein>
<name>I0KGZ2_9BACT</name>
<dbReference type="HOGENOM" id="CLU_1018425_0_0_10"/>
<keyword evidence="1" id="KW-0812">Transmembrane</keyword>
<dbReference type="Proteomes" id="UP000011058">
    <property type="component" value="Chromosome"/>
</dbReference>